<evidence type="ECO:0000313" key="2">
    <source>
        <dbReference type="Proteomes" id="UP000301309"/>
    </source>
</evidence>
<dbReference type="AlphaFoldDB" id="A0A4D4LFA0"/>
<dbReference type="OrthoDB" id="1551204at2"/>
<dbReference type="Proteomes" id="UP000301309">
    <property type="component" value="Unassembled WGS sequence"/>
</dbReference>
<dbReference type="EMBL" id="BJHW01000002">
    <property type="protein sequence ID" value="GDY59675.1"/>
    <property type="molecule type" value="Genomic_DNA"/>
</dbReference>
<proteinExistence type="predicted"/>
<organism evidence="1 2">
    <name type="scientific">Streptomyces violaceusniger</name>
    <dbReference type="NCBI Taxonomy" id="68280"/>
    <lineage>
        <taxon>Bacteria</taxon>
        <taxon>Bacillati</taxon>
        <taxon>Actinomycetota</taxon>
        <taxon>Actinomycetes</taxon>
        <taxon>Kitasatosporales</taxon>
        <taxon>Streptomycetaceae</taxon>
        <taxon>Streptomyces</taxon>
        <taxon>Streptomyces violaceusniger group</taxon>
    </lineage>
</organism>
<sequence>MLLRLAYLGVTNAFAMLRLLPMTDRDKDAEILALRLRLPRMSSALVGGLPRDWRPSVPGLESALSRSG</sequence>
<gene>
    <name evidence="1" type="ORF">SVIO_102980</name>
</gene>
<accession>A0A4D4LFA0</accession>
<name>A0A4D4LFA0_STRVO</name>
<keyword evidence="2" id="KW-1185">Reference proteome</keyword>
<protein>
    <submittedName>
        <fullName evidence="1">Uncharacterized protein</fullName>
    </submittedName>
</protein>
<evidence type="ECO:0000313" key="1">
    <source>
        <dbReference type="EMBL" id="GDY59675.1"/>
    </source>
</evidence>
<reference evidence="1 2" key="1">
    <citation type="journal article" date="2020" name="Int. J. Syst. Evol. Microbiol.">
        <title>Reclassification of Streptomyces castelarensis and Streptomyces sporoclivatus as later heterotypic synonyms of Streptomyces antimycoticus.</title>
        <authorList>
            <person name="Komaki H."/>
            <person name="Tamura T."/>
        </authorList>
    </citation>
    <scope>NUCLEOTIDE SEQUENCE [LARGE SCALE GENOMIC DNA]</scope>
    <source>
        <strain evidence="1 2">NBRC 13459</strain>
    </source>
</reference>
<comment type="caution">
    <text evidence="1">The sequence shown here is derived from an EMBL/GenBank/DDBJ whole genome shotgun (WGS) entry which is preliminary data.</text>
</comment>